<protein>
    <recommendedName>
        <fullName evidence="4">DUF4321 domain-containing protein</fullName>
    </recommendedName>
</protein>
<dbReference type="STRING" id="1121338.CLTEP_15230"/>
<organism evidence="2 3">
    <name type="scientific">Clostridium tepidiprofundi DSM 19306</name>
    <dbReference type="NCBI Taxonomy" id="1121338"/>
    <lineage>
        <taxon>Bacteria</taxon>
        <taxon>Bacillati</taxon>
        <taxon>Bacillota</taxon>
        <taxon>Clostridia</taxon>
        <taxon>Eubacteriales</taxon>
        <taxon>Clostridiaceae</taxon>
        <taxon>Clostridium</taxon>
    </lineage>
</organism>
<accession>A0A151B3J0</accession>
<dbReference type="OrthoDB" id="1955744at2"/>
<dbReference type="Pfam" id="PF14209">
    <property type="entry name" value="DUF4321"/>
    <property type="match status" value="1"/>
</dbReference>
<feature type="transmembrane region" description="Helical" evidence="1">
    <location>
        <begin position="12"/>
        <end position="35"/>
    </location>
</feature>
<keyword evidence="3" id="KW-1185">Reference proteome</keyword>
<dbReference type="PATRIC" id="fig|1121338.3.peg.1568"/>
<gene>
    <name evidence="2" type="ORF">CLTEP_15230</name>
</gene>
<evidence type="ECO:0000313" key="3">
    <source>
        <dbReference type="Proteomes" id="UP000075531"/>
    </source>
</evidence>
<dbReference type="AlphaFoldDB" id="A0A151B3J0"/>
<dbReference type="EMBL" id="LTBA01000015">
    <property type="protein sequence ID" value="KYH34475.1"/>
    <property type="molecule type" value="Genomic_DNA"/>
</dbReference>
<dbReference type="InterPro" id="IPR025470">
    <property type="entry name" value="DUF4321"/>
</dbReference>
<reference evidence="2 3" key="1">
    <citation type="submission" date="2016-02" db="EMBL/GenBank/DDBJ databases">
        <title>Genome sequence of Clostridium tepidiprofundi DSM 19306.</title>
        <authorList>
            <person name="Poehlein A."/>
            <person name="Daniel R."/>
        </authorList>
    </citation>
    <scope>NUCLEOTIDE SEQUENCE [LARGE SCALE GENOMIC DNA]</scope>
    <source>
        <strain evidence="2 3">DSM 19306</strain>
    </source>
</reference>
<comment type="caution">
    <text evidence="2">The sequence shown here is derived from an EMBL/GenBank/DDBJ whole genome shotgun (WGS) entry which is preliminary data.</text>
</comment>
<dbReference type="RefSeq" id="WP_066824907.1">
    <property type="nucleotide sequence ID" value="NZ_LTBA01000015.1"/>
</dbReference>
<name>A0A151B3J0_9CLOT</name>
<dbReference type="Proteomes" id="UP000075531">
    <property type="component" value="Unassembled WGS sequence"/>
</dbReference>
<evidence type="ECO:0008006" key="4">
    <source>
        <dbReference type="Google" id="ProtNLM"/>
    </source>
</evidence>
<keyword evidence="1" id="KW-1133">Transmembrane helix</keyword>
<proteinExistence type="predicted"/>
<feature type="transmembrane region" description="Helical" evidence="1">
    <location>
        <begin position="55"/>
        <end position="83"/>
    </location>
</feature>
<evidence type="ECO:0000256" key="1">
    <source>
        <dbReference type="SAM" id="Phobius"/>
    </source>
</evidence>
<sequence length="86" mass="9799">MSRNGKARGYLILYVIIGAITGTFIGEVLGSHFKILRFLEHSYHIGMTKPFYLDLHVMGITFGINFNINIMSMIGVILAIIIYREY</sequence>
<keyword evidence="1" id="KW-0472">Membrane</keyword>
<evidence type="ECO:0000313" key="2">
    <source>
        <dbReference type="EMBL" id="KYH34475.1"/>
    </source>
</evidence>
<keyword evidence="1" id="KW-0812">Transmembrane</keyword>